<gene>
    <name evidence="1" type="ORF">MSG28_001789</name>
</gene>
<organism evidence="1 2">
    <name type="scientific">Choristoneura fumiferana</name>
    <name type="common">Spruce budworm moth</name>
    <name type="synonym">Archips fumiferana</name>
    <dbReference type="NCBI Taxonomy" id="7141"/>
    <lineage>
        <taxon>Eukaryota</taxon>
        <taxon>Metazoa</taxon>
        <taxon>Ecdysozoa</taxon>
        <taxon>Arthropoda</taxon>
        <taxon>Hexapoda</taxon>
        <taxon>Insecta</taxon>
        <taxon>Pterygota</taxon>
        <taxon>Neoptera</taxon>
        <taxon>Endopterygota</taxon>
        <taxon>Lepidoptera</taxon>
        <taxon>Glossata</taxon>
        <taxon>Ditrysia</taxon>
        <taxon>Tortricoidea</taxon>
        <taxon>Tortricidae</taxon>
        <taxon>Tortricinae</taxon>
        <taxon>Choristoneura</taxon>
    </lineage>
</organism>
<reference evidence="1 2" key="1">
    <citation type="journal article" date="2022" name="Genome Biol. Evol.">
        <title>The Spruce Budworm Genome: Reconstructing the Evolutionary History of Antifreeze Proteins.</title>
        <authorList>
            <person name="Beliveau C."/>
            <person name="Gagne P."/>
            <person name="Picq S."/>
            <person name="Vernygora O."/>
            <person name="Keeling C.I."/>
            <person name="Pinkney K."/>
            <person name="Doucet D."/>
            <person name="Wen F."/>
            <person name="Johnston J.S."/>
            <person name="Maaroufi H."/>
            <person name="Boyle B."/>
            <person name="Laroche J."/>
            <person name="Dewar K."/>
            <person name="Juretic N."/>
            <person name="Blackburn G."/>
            <person name="Nisole A."/>
            <person name="Brunet B."/>
            <person name="Brandao M."/>
            <person name="Lumley L."/>
            <person name="Duan J."/>
            <person name="Quan G."/>
            <person name="Lucarotti C.J."/>
            <person name="Roe A.D."/>
            <person name="Sperling F.A.H."/>
            <person name="Levesque R.C."/>
            <person name="Cusson M."/>
        </authorList>
    </citation>
    <scope>NUCLEOTIDE SEQUENCE [LARGE SCALE GENOMIC DNA]</scope>
    <source>
        <strain evidence="1">Glfc:IPQL:Cfum</strain>
    </source>
</reference>
<name>A0ACC0KW68_CHOFU</name>
<accession>A0ACC0KW68</accession>
<evidence type="ECO:0000313" key="1">
    <source>
        <dbReference type="EMBL" id="KAI8440547.1"/>
    </source>
</evidence>
<evidence type="ECO:0000313" key="2">
    <source>
        <dbReference type="Proteomes" id="UP001064048"/>
    </source>
</evidence>
<sequence>MALSYLSARGGLLTGQRVQLAQRPLRERGAVGPAAGSHSEPGGTAPTLDNMSSLLVQCLFLLVWFVHLDCEVYQDRPKIKTSNGDLILEPAFDKNIYLLPNGPKSSVYIGMLDLLAINRSSNSGGAPRPAPASNALDNYINGPNGILRRLDNLENRDNALPSSIQFNVSTIWRRINRINTKLSNLENQLMSMTRDACQSNPCQHGGTCLSLVSGYHCLCPSNWEGTSCDVDVNECRNFAGTDLGCQNGASCINKPGSYECQCKFGWFGLHCTRKLKDCSGGNYEMCGHGTCIPVPTAEGIMCICDQGWTNNGTGPVCLTDVNECDSSQGSHCSINPRVECINTPGSFRCGHCPPGYEGDGFICTDIDECLTIANGGCSPMVTCHNTIGSRICGSCPPGYVGDGVTCTWRGTCSINRGGCHPSARCIDSLGGQASQCVCPDSMAGDGVGLHGCYVATGGNATQRCENNPCIHGQCHALHMGYTCICFNGYSGAHCDTPADSCANNQCHNGGFCRQDSTLPKGFRCECSAQYTGEYCDTPVKNCGGILDSEEGSLYYPLHNSTYTHDSKCAWVIRTVPEKVINVTFSKFNLESSPECNYDFLQIHDGRGSANQLIGRFCGNVFPKGGNIISSHNYLYFWFRSDSTVAKDGFSLHWNSILPFCGGEIDATKHGRISSPGSPGTYPPNRDCYWHLQTTPGKRIQLHFFELDIEIHANCTYDYIAIYDGEHNSDPLISKYCNSTQPAPVHSAGSDILIHFHSDAYGSGHGFQISYAPIEGVPGCGGFFTSDKGEIVSPSYNGKYLHNLLCDYKIRTRPDTKIRITFVSFALERSLRCKYDYVKIYDGPSPDSRLYGKFCGNTYPKSSFVSSSNNLFIKFKSDYNQASDGFKITYETVCQHTIVGDSGVIKSPGYPFNYPENQVCEYIIRTVPGKAIQLSFQDFDVEDNRYYNCRYDNVEIRDGPDVNSTLLGRFCGGTEHTPPTQMSTHNYMYLRFNSDMSITGTGFYANYTTINSKCGGIYKESTGLINYPSSTGERYENDQSCTWILDAPAGFIIKLTWNRFDLEDMSSCNSDYLEISEIDDNNENNVLRHYCGSTSPPALTSSTNRLMLKFKSDSSIRSTGFSVLYSFLDARSHCGGTFIRTHGFIYSPGWPKTYDRNRDCTWTITVPAGQQIKLNISEFDLEQPLRGNCDRGDYLEIRNGGTSSSPKVGRYCGSFRSKFITSHSNTIYIHFHSDVYLTGRGFKIEWDGTITGCGGTLTSATGSISSPNYPQVYNDNAECFYKIVVSPGSRIQITFADLDLERSYPGNLNCLWTITAPKGHKINVTFTHFDIYKYVIRRYYPVSMGLIRFRSSVPPWRVLSTSSCDVDYLQTRQLPDVNFSEKLCGSTAPAPFSSKSNTLQIKFFGASSMANTGFRLEWVRYGCGGILRKRYGSLSVDKKDASDEEMECEWIIEAPLGRSISITFSDIYLTESTNCTSDAIEIYNGQTTNSPLISKICRRGPSSLQSNANIMLVRYVKKSNLRGAYFTAHFDSYRARCGGTFNLLSGVFNSKNYPQNYDSNTDCIWRIAVPKYNRIEINFIDIDLYSTYDDDCDDFIKIYETGEDLVAQNYSKLICPGAEVTQFISVNNTISVQFVSDSAGTAKGFKANFTVTCGAVIQVYSDGIISNEKFISHSNRSCTWTLVAPNPNQKITLTVTHISIPKNFDIVSNKTCPASYLRILEGNDENGPLIGEYCGNKVPKMIVSQGSALTIQLGTYTNNITGQFSAHYTALSNACGGTFTSEEGTIASPNFPLPYPVSSDCEWTLSTSPGNRVYVVFEKLDLEFSEGCNEDYLELRENDGAGPLIDVYCGNTIPTNITKASKIYLKFHSDNKNAGQGFLLHYGFVHGNEITGLQSGEISSPLYPSSYDGTGEFTWRIVAQGSEPLALKVDHLEIHTYGSECSNYLAFYDGYDDNAQLLQELCGVLYDSSKEFKTSNNIVFVKLKLDNSNTGSLFHVRWSKFYDVEDTVDEDGVVNCGANGTQLVLPGKTIYVQSPGYPDSYENDLNCEWIYKAAPGRHFSVEFLDVKLEERPNCFADHISVHSSETGIQWKTVKDHFCTTEGDHDSEVETEFMKISFISDYSITEKGFRAQIKSKCGGVLSDSSGEIETTWYDQEQYRYDPGSHVKCQWRVKVRPGHVIKFKFEHFNMTNQETDCSKYVTIRNGDARDSPLIGKYCGYSHEKRKEMESSSNRLYITYELTRYSEPFQNFRLHYEEKNVDCGVTSKLDADHSWEIMNTPNYPNIPMPYSECVWVFSAPVGEIIRVDFDRFDLKYDYGCKKEFLEIRDGQSSLSPLIKDPLCQNPGSVKSTGNGLYFKYVTQIDVPNVGFNANVSIDICGGTIIANSGELTSPGYPHLTALREGTLCEWHIKGFPGHVFQIQPQVIDLPDSESYCTTKVTIEDTSGVNKTIKIYCNEDVKDSYDPVETFTDEFLIKYYVGKHSSWEQVADNKGFRIKFNSSRPVCGGTITTPEGYLMTPGYPRTTTFHYCYWLITVPDKSRRIRLEIEDSDLNTDSHRIGIYNDNSFQTVIQNLPSEDYNSSNNVFESTGNKLGIYIWMSSSASQHRFKAKFSSNELALCGGALTGISGELTSPALERSYSCEWTYNGYNKNSDEEYDYDDDDGHNIEYKSIYINVKVNSSVKSTTRCRYNDPKLKIKAEWGDRMLIFQRDVCGNNEANFRIPSSGMNLKINAIKNKASSLYFHVEWKMQPCGGILQVGQGPVNILDIPHGYSNTIDCAWIIKVPVGNRVQIKLNGTFTFGCSDEFIKVSFGLGENYPVVGDYCKERMQVNALVLRAGEIYVQYHSNVKNDTSIKLTAETVNHQCGGYLTRYDRIFASPNYPKGYSENQECSWEIEADLGNSVSLQFIGRFVIEDTPNCIKDTVFVYDWVDDEYVQLARLCGRTPPQVINSTYNKMKVVLRTDSTINLDGFRAMWSPICGGNFTAKEKEQFLYSPGYPGDYMPSLDCKYKISAPGQKVLIKFLDFELEGTYPDCSYDNITITSAQYDYPDISSCGSEIPAQKRYSENVLINFKTDRYIQKKGFKLSYAIYSCGGKVNEPTVLTSGDGIYDTYMNCTWTIEAPADKIVVVKFIKMNLEARSCNYDYVELYNGHLLDINERIIKTCGFLQSEIPVFRSTGTKMLLHFVTDGSVNYEGFKIGIFFSYAESVGCGGHLNLVETSSSILTSPLIGNNTVYENFLDCYWTLHAPNDKVIKIEFLNFHVSSCTNVTNQTAIGYNKCDCDYVEIQDGINPGSSQIGMFCGHTMPPPLTSTGNLMSIRLSTDGEMNSSGFRARLSVHPTACGQTTFTISNNKQVIRSPGYQTGFVPRGLHCAYELISPDMYRMIHIRINNLDLQPGDFDMNHCTADKFVIFGRNMPLNISLGSQLIHEYNGNDFFASPYYFEETLNLPKRFELCGNQSSHDYYLYGSIVMDLFTSPNSDLKHYKGFEVEVVYLGDCGRNYTEPQGRIQGGRYNEYNPDLQEGEEGDCFTLISAPANYTISAYFINVSPDYWNDDIYLQVFDGKTTSSPSLIKIATESNSDETVFSTGNNLLLRSHNVGNDHVTYDLNYIITNKGRGCGGKLTNEFGRVASPLYPNIYRQTNTCEWELETPANTKLRLDFSVFDLGVACDQNYVKLVKRNGDTISTYCDETPTDYTSNDNYVKIVFTTNLNNGGTGWVANFIGVI</sequence>
<proteinExistence type="predicted"/>
<dbReference type="Proteomes" id="UP001064048">
    <property type="component" value="Chromosome 2"/>
</dbReference>
<protein>
    <submittedName>
        <fullName evidence="1">Uncharacterized protein</fullName>
    </submittedName>
</protein>
<comment type="caution">
    <text evidence="1">The sequence shown here is derived from an EMBL/GenBank/DDBJ whole genome shotgun (WGS) entry which is preliminary data.</text>
</comment>
<keyword evidence="2" id="KW-1185">Reference proteome</keyword>
<dbReference type="EMBL" id="CM046102">
    <property type="protein sequence ID" value="KAI8440547.1"/>
    <property type="molecule type" value="Genomic_DNA"/>
</dbReference>